<comment type="caution">
    <text evidence="4">The sequence shown here is derived from an EMBL/GenBank/DDBJ whole genome shotgun (WGS) entry which is preliminary data.</text>
</comment>
<sequence>MLNIDKYTKIDFIFLLGILLIILLIIRKILLNKINKNNLEVAKKVSIGYEEIQEDYVDVTYAPYGTLAVLADGLGKNEAGRISSIVSAKTITKMFLEEGSKEKIVYFFKKAFNKANHEIIKRVEKDKGGASVLSAVVIDDLLYYALVGDCMLAIFRNKELVKLSEGHAINEVAKREYYKGNLQKSEAVYALKEKKLLYYLGQESFRDIEICDNPIKLHKNDIIVLMSKGIYESLRWIEIEDTLGENNITLDDICEEIIEKIKNNNKFNNCNGSIILMKYFDNKSKKEF</sequence>
<dbReference type="AlphaFoldDB" id="A0A934HUZ9"/>
<evidence type="ECO:0000313" key="4">
    <source>
        <dbReference type="EMBL" id="MBI6871328.1"/>
    </source>
</evidence>
<feature type="transmembrane region" description="Helical" evidence="1">
    <location>
        <begin position="12"/>
        <end position="30"/>
    </location>
</feature>
<reference evidence="4" key="1">
    <citation type="submission" date="2020-12" db="EMBL/GenBank/DDBJ databases">
        <title>Clostridium thailandense sp. nov., a novel acetogenic bacterium isolated from peat land soil in Thailand.</title>
        <authorList>
            <person name="Chaikitkaew S."/>
            <person name="Birkeland N.K."/>
        </authorList>
    </citation>
    <scope>NUCLEOTIDE SEQUENCE</scope>
    <source>
        <strain evidence="4">DSM 17425</strain>
    </source>
</reference>
<dbReference type="EMBL" id="JAEEGB010000003">
    <property type="protein sequence ID" value="MBI6871328.1"/>
    <property type="molecule type" value="Genomic_DNA"/>
</dbReference>
<proteinExistence type="predicted"/>
<dbReference type="RefSeq" id="WP_211140794.1">
    <property type="nucleotide sequence ID" value="NZ_JAEEGB010000003.1"/>
</dbReference>
<protein>
    <submittedName>
        <fullName evidence="4">SpoIIE family protein phosphatase</fullName>
    </submittedName>
</protein>
<feature type="domain" description="PPM-type phosphatase" evidence="3">
    <location>
        <begin position="31"/>
        <end position="277"/>
    </location>
</feature>
<keyword evidence="1" id="KW-0812">Transmembrane</keyword>
<keyword evidence="5" id="KW-1185">Reference proteome</keyword>
<evidence type="ECO:0000256" key="1">
    <source>
        <dbReference type="SAM" id="Phobius"/>
    </source>
</evidence>
<dbReference type="SMART" id="SM00331">
    <property type="entry name" value="PP2C_SIG"/>
    <property type="match status" value="1"/>
</dbReference>
<accession>A0A934HUZ9</accession>
<keyword evidence="1" id="KW-0472">Membrane</keyword>
<evidence type="ECO:0000259" key="2">
    <source>
        <dbReference type="SMART" id="SM00331"/>
    </source>
</evidence>
<evidence type="ECO:0000259" key="3">
    <source>
        <dbReference type="SMART" id="SM00332"/>
    </source>
</evidence>
<dbReference type="SMART" id="SM00332">
    <property type="entry name" value="PP2Cc"/>
    <property type="match status" value="1"/>
</dbReference>
<name>A0A934HUZ9_9CLOT</name>
<gene>
    <name evidence="4" type="ORF">I6U51_01235</name>
</gene>
<dbReference type="SUPFAM" id="SSF81606">
    <property type="entry name" value="PP2C-like"/>
    <property type="match status" value="1"/>
</dbReference>
<dbReference type="Proteomes" id="UP000622687">
    <property type="component" value="Unassembled WGS sequence"/>
</dbReference>
<dbReference type="InterPro" id="IPR036457">
    <property type="entry name" value="PPM-type-like_dom_sf"/>
</dbReference>
<organism evidence="4 5">
    <name type="scientific">Clostridium aciditolerans</name>
    <dbReference type="NCBI Taxonomy" id="339861"/>
    <lineage>
        <taxon>Bacteria</taxon>
        <taxon>Bacillati</taxon>
        <taxon>Bacillota</taxon>
        <taxon>Clostridia</taxon>
        <taxon>Eubacteriales</taxon>
        <taxon>Clostridiaceae</taxon>
        <taxon>Clostridium</taxon>
    </lineage>
</organism>
<feature type="domain" description="PPM-type phosphatase" evidence="2">
    <location>
        <begin position="36"/>
        <end position="279"/>
    </location>
</feature>
<evidence type="ECO:0000313" key="5">
    <source>
        <dbReference type="Proteomes" id="UP000622687"/>
    </source>
</evidence>
<dbReference type="Pfam" id="PF00481">
    <property type="entry name" value="PP2C"/>
    <property type="match status" value="1"/>
</dbReference>
<keyword evidence="1" id="KW-1133">Transmembrane helix</keyword>
<dbReference type="InterPro" id="IPR001932">
    <property type="entry name" value="PPM-type_phosphatase-like_dom"/>
</dbReference>
<dbReference type="Gene3D" id="3.60.40.10">
    <property type="entry name" value="PPM-type phosphatase domain"/>
    <property type="match status" value="1"/>
</dbReference>